<sequence length="155" mass="16657">MTQTQRIFTIRETAGIPFDGEVFGWLPVMPMALGMLGMFFLPGAWQGVCTAATAVWGSAILLFLAGVRRGLSFRTPGGVRAVQLLTMLVYFLWGLASLLAPLSVSLWMLCLGYAAIALIDPIAARRGEAPLYFARLRPVQMGTAAVIYGAVALGF</sequence>
<evidence type="ECO:0000256" key="1">
    <source>
        <dbReference type="SAM" id="Phobius"/>
    </source>
</evidence>
<evidence type="ECO:0000313" key="3">
    <source>
        <dbReference type="Proteomes" id="UP001438953"/>
    </source>
</evidence>
<organism evidence="2 3">
    <name type="scientific">Thioclava kandeliae</name>
    <dbReference type="NCBI Taxonomy" id="3070818"/>
    <lineage>
        <taxon>Bacteria</taxon>
        <taxon>Pseudomonadati</taxon>
        <taxon>Pseudomonadota</taxon>
        <taxon>Alphaproteobacteria</taxon>
        <taxon>Rhodobacterales</taxon>
        <taxon>Paracoccaceae</taxon>
        <taxon>Thioclava</taxon>
    </lineage>
</organism>
<proteinExistence type="predicted"/>
<feature type="transmembrane region" description="Helical" evidence="1">
    <location>
        <begin position="45"/>
        <end position="67"/>
    </location>
</feature>
<comment type="caution">
    <text evidence="2">The sequence shown here is derived from an EMBL/GenBank/DDBJ whole genome shotgun (WGS) entry which is preliminary data.</text>
</comment>
<feature type="transmembrane region" description="Helical" evidence="1">
    <location>
        <begin position="21"/>
        <end position="39"/>
    </location>
</feature>
<protein>
    <submittedName>
        <fullName evidence="2">DUF3429 domain-containing protein</fullName>
    </submittedName>
</protein>
<evidence type="ECO:0000313" key="2">
    <source>
        <dbReference type="EMBL" id="MER5171406.1"/>
    </source>
</evidence>
<reference evidence="2 3" key="2">
    <citation type="submission" date="2024-06" db="EMBL/GenBank/DDBJ databases">
        <title>Thioclava kandeliae sp. nov. from a rhizosphere soil sample of Kandelia candel in a mangrove.</title>
        <authorList>
            <person name="Mu T."/>
        </authorList>
    </citation>
    <scope>NUCLEOTIDE SEQUENCE [LARGE SCALE GENOMIC DNA]</scope>
    <source>
        <strain evidence="2 3">CPCC 100088</strain>
    </source>
</reference>
<dbReference type="RefSeq" id="WP_350935721.1">
    <property type="nucleotide sequence ID" value="NZ_JAYWLC010000004.1"/>
</dbReference>
<keyword evidence="1" id="KW-1133">Transmembrane helix</keyword>
<keyword evidence="1" id="KW-0472">Membrane</keyword>
<dbReference type="Proteomes" id="UP001438953">
    <property type="component" value="Unassembled WGS sequence"/>
</dbReference>
<reference evidence="2 3" key="1">
    <citation type="submission" date="2024-01" db="EMBL/GenBank/DDBJ databases">
        <authorList>
            <person name="Deng Y."/>
            <person name="Su J."/>
        </authorList>
    </citation>
    <scope>NUCLEOTIDE SEQUENCE [LARGE SCALE GENOMIC DNA]</scope>
    <source>
        <strain evidence="2 3">CPCC 100088</strain>
    </source>
</reference>
<dbReference type="EMBL" id="JAYWLC010000004">
    <property type="protein sequence ID" value="MER5171406.1"/>
    <property type="molecule type" value="Genomic_DNA"/>
</dbReference>
<name>A0ABV1SFT1_9RHOB</name>
<accession>A0ABV1SFT1</accession>
<keyword evidence="1" id="KW-0812">Transmembrane</keyword>
<keyword evidence="3" id="KW-1185">Reference proteome</keyword>
<gene>
    <name evidence="2" type="ORF">VSX56_06415</name>
</gene>
<feature type="transmembrane region" description="Helical" evidence="1">
    <location>
        <begin position="79"/>
        <end position="100"/>
    </location>
</feature>